<evidence type="ECO:0000256" key="9">
    <source>
        <dbReference type="ARBA" id="ARBA00023136"/>
    </source>
</evidence>
<dbReference type="OrthoDB" id="504708at2759"/>
<feature type="transmembrane region" description="Helical" evidence="10">
    <location>
        <begin position="201"/>
        <end position="220"/>
    </location>
</feature>
<dbReference type="InterPro" id="IPR053951">
    <property type="entry name" value="K_trans_N"/>
</dbReference>
<feature type="transmembrane region" description="Helical" evidence="10">
    <location>
        <begin position="82"/>
        <end position="102"/>
    </location>
</feature>
<feature type="transmembrane region" description="Helical" evidence="10">
    <location>
        <begin position="42"/>
        <end position="62"/>
    </location>
</feature>
<keyword evidence="14" id="KW-1185">Reference proteome</keyword>
<dbReference type="GO" id="GO:0005886">
    <property type="term" value="C:plasma membrane"/>
    <property type="evidence" value="ECO:0007669"/>
    <property type="project" value="UniProtKB-SubCell"/>
</dbReference>
<evidence type="ECO:0000256" key="1">
    <source>
        <dbReference type="ARBA" id="ARBA00004651"/>
    </source>
</evidence>
<dbReference type="Proteomes" id="UP000006882">
    <property type="component" value="Chromosome G1"/>
</dbReference>
<dbReference type="EMBL" id="CM007651">
    <property type="protein sequence ID" value="ONI29739.1"/>
    <property type="molecule type" value="Genomic_DNA"/>
</dbReference>
<evidence type="ECO:0000256" key="6">
    <source>
        <dbReference type="ARBA" id="ARBA00022958"/>
    </source>
</evidence>
<evidence type="ECO:0000259" key="11">
    <source>
        <dbReference type="Pfam" id="PF02705"/>
    </source>
</evidence>
<proteinExistence type="inferred from homology"/>
<gene>
    <name evidence="13" type="ORF">PRUPE_1G212200</name>
</gene>
<keyword evidence="3" id="KW-0813">Transport</keyword>
<dbReference type="InterPro" id="IPR053952">
    <property type="entry name" value="K_trans_C"/>
</dbReference>
<feature type="transmembrane region" description="Helical" evidence="10">
    <location>
        <begin position="430"/>
        <end position="451"/>
    </location>
</feature>
<evidence type="ECO:0000313" key="14">
    <source>
        <dbReference type="Proteomes" id="UP000006882"/>
    </source>
</evidence>
<feature type="transmembrane region" description="Helical" evidence="10">
    <location>
        <begin position="309"/>
        <end position="329"/>
    </location>
</feature>
<dbReference type="Pfam" id="PF02705">
    <property type="entry name" value="K_trans"/>
    <property type="match status" value="1"/>
</dbReference>
<evidence type="ECO:0000256" key="5">
    <source>
        <dbReference type="ARBA" id="ARBA00022692"/>
    </source>
</evidence>
<feature type="transmembrane region" description="Helical" evidence="10">
    <location>
        <begin position="166"/>
        <end position="195"/>
    </location>
</feature>
<feature type="transmembrane region" description="Helical" evidence="10">
    <location>
        <begin position="349"/>
        <end position="376"/>
    </location>
</feature>
<evidence type="ECO:0000256" key="2">
    <source>
        <dbReference type="ARBA" id="ARBA00008440"/>
    </source>
</evidence>
<dbReference type="InterPro" id="IPR003855">
    <property type="entry name" value="K+_transporter"/>
</dbReference>
<name>A0A251R0X9_PRUPE</name>
<dbReference type="PANTHER" id="PTHR30540">
    <property type="entry name" value="OSMOTIC STRESS POTASSIUM TRANSPORTER"/>
    <property type="match status" value="1"/>
</dbReference>
<evidence type="ECO:0000256" key="4">
    <source>
        <dbReference type="ARBA" id="ARBA00022538"/>
    </source>
</evidence>
<dbReference type="GO" id="GO:0015079">
    <property type="term" value="F:potassium ion transmembrane transporter activity"/>
    <property type="evidence" value="ECO:0000318"/>
    <property type="project" value="GO_Central"/>
</dbReference>
<keyword evidence="8 10" id="KW-0406">Ion transport</keyword>
<comment type="subcellular location">
    <subcellularLocation>
        <location evidence="1">Cell membrane</location>
        <topology evidence="1">Multi-pass membrane protein</topology>
    </subcellularLocation>
    <subcellularLocation>
        <location evidence="10">Membrane</location>
        <topology evidence="10">Multi-pass membrane protein</topology>
    </subcellularLocation>
</comment>
<feature type="transmembrane region" description="Helical" evidence="10">
    <location>
        <begin position="232"/>
        <end position="252"/>
    </location>
</feature>
<evidence type="ECO:0000313" key="13">
    <source>
        <dbReference type="EMBL" id="ONI29739.1"/>
    </source>
</evidence>
<dbReference type="Pfam" id="PF22776">
    <property type="entry name" value="K_trans_C"/>
    <property type="match status" value="1"/>
</dbReference>
<dbReference type="GO" id="GO:0006813">
    <property type="term" value="P:potassium ion transport"/>
    <property type="evidence" value="ECO:0000318"/>
    <property type="project" value="GO_Central"/>
</dbReference>
<keyword evidence="7 10" id="KW-1133">Transmembrane helix</keyword>
<dbReference type="NCBIfam" id="TIGR00794">
    <property type="entry name" value="kup"/>
    <property type="match status" value="1"/>
</dbReference>
<dbReference type="STRING" id="3760.A0A251R0X9"/>
<feature type="domain" description="K+ potassium transporter integral membrane" evidence="11">
    <location>
        <begin position="42"/>
        <end position="524"/>
    </location>
</feature>
<keyword evidence="5 10" id="KW-0812">Transmembrane</keyword>
<evidence type="ECO:0000256" key="7">
    <source>
        <dbReference type="ARBA" id="ARBA00022989"/>
    </source>
</evidence>
<dbReference type="GO" id="GO:0016020">
    <property type="term" value="C:membrane"/>
    <property type="evidence" value="ECO:0000318"/>
    <property type="project" value="GO_Central"/>
</dbReference>
<reference evidence="13 14" key="1">
    <citation type="journal article" date="2013" name="Nat. Genet.">
        <title>The high-quality draft genome of peach (Prunus persica) identifies unique patterns of genetic diversity, domestication and genome evolution.</title>
        <authorList>
            <consortium name="International Peach Genome Initiative"/>
            <person name="Verde I."/>
            <person name="Abbott A.G."/>
            <person name="Scalabrin S."/>
            <person name="Jung S."/>
            <person name="Shu S."/>
            <person name="Marroni F."/>
            <person name="Zhebentyayeva T."/>
            <person name="Dettori M.T."/>
            <person name="Grimwood J."/>
            <person name="Cattonaro F."/>
            <person name="Zuccolo A."/>
            <person name="Rossini L."/>
            <person name="Jenkins J."/>
            <person name="Vendramin E."/>
            <person name="Meisel L.A."/>
            <person name="Decroocq V."/>
            <person name="Sosinski B."/>
            <person name="Prochnik S."/>
            <person name="Mitros T."/>
            <person name="Policriti A."/>
            <person name="Cipriani G."/>
            <person name="Dondini L."/>
            <person name="Ficklin S."/>
            <person name="Goodstein D.M."/>
            <person name="Xuan P."/>
            <person name="Del Fabbro C."/>
            <person name="Aramini V."/>
            <person name="Copetti D."/>
            <person name="Gonzalez S."/>
            <person name="Horner D.S."/>
            <person name="Falchi R."/>
            <person name="Lucas S."/>
            <person name="Mica E."/>
            <person name="Maldonado J."/>
            <person name="Lazzari B."/>
            <person name="Bielenberg D."/>
            <person name="Pirona R."/>
            <person name="Miculan M."/>
            <person name="Barakat A."/>
            <person name="Testolin R."/>
            <person name="Stella A."/>
            <person name="Tartarini S."/>
            <person name="Tonutti P."/>
            <person name="Arus P."/>
            <person name="Orellana A."/>
            <person name="Wells C."/>
            <person name="Main D."/>
            <person name="Vizzotto G."/>
            <person name="Silva H."/>
            <person name="Salamini F."/>
            <person name="Schmutz J."/>
            <person name="Morgante M."/>
            <person name="Rokhsar D.S."/>
        </authorList>
    </citation>
    <scope>NUCLEOTIDE SEQUENCE [LARGE SCALE GENOMIC DNA]</scope>
    <source>
        <strain evidence="14">cv. Nemared</strain>
    </source>
</reference>
<keyword evidence="9 10" id="KW-0472">Membrane</keyword>
<evidence type="ECO:0000259" key="12">
    <source>
        <dbReference type="Pfam" id="PF22776"/>
    </source>
</evidence>
<dbReference type="AlphaFoldDB" id="A0A251R0X9"/>
<dbReference type="Gramene" id="ONI29739">
    <property type="protein sequence ID" value="ONI29739"/>
    <property type="gene ID" value="PRUPE_1G212200"/>
</dbReference>
<protein>
    <recommendedName>
        <fullName evidence="10">Potassium transporter</fullName>
    </recommendedName>
</protein>
<evidence type="ECO:0000256" key="10">
    <source>
        <dbReference type="RuleBase" id="RU321113"/>
    </source>
</evidence>
<sequence length="722" mass="80977">MGEKAETDDKMRRTDSLNLEAGKVSTAHDHGSKLSWKRTMSLAIQSVGVVYGDIGTSPLYVFSSTFPKGINHKDDILGVLSLIIYTILLVPLVKYVLVVLWANDNGEGGTFALYSLICRYAKVSLIPNTQPEDRELSNYKLELPSNELKRAQAIKKKLERTKSAKYALFVITIMGTSMVIGDGILTPCISVLSAVSGIKSLGTDAVVGISVVILVLLFAVQQFGTDKVGFTFGPIILLWFVFISCIGLYNLITYDVTVLRAFNPAYIYHYFHRNGKEAWISLGGVVLCITGTEAMFADLGHFSVRAIQISFTCFTFPTILFAYFGQAAYLTKYPEKVTDTFYASIPSPMYWPTFVVAVLAAIIASQALITGTFSIISQSLSMGCFPRVKIVHTSAKNEGQVYIPEINYILMIFCVIITAAFKTTEKIGNAYGIAVVSVMVITTCMLTLIMLVIWKISIILIAIFFVIFIAIEGVYLSAVLFKFSEGGYLPLCFAAVLMMIMAIWHYVHKQCYTYEANNKVSSEYMKQLSSNPNINRVPGIGLLYSELVQGIPPIFSHFVSNIPSVHSVVVVVTIKPLPVSKVLLEERFLFRQLEPKDYRMFRCVARYGYNDRVEEPAEFERQLVENLKEFICHQHLMPSEDQGVSGRQKAEEETQFVQEAMEKSVVYLLGETQVVAEEKSSWFKKIIVNYIYDFLRKNFRQSESVMAIPRTRLVRVGMTYDI</sequence>
<evidence type="ECO:0000256" key="8">
    <source>
        <dbReference type="ARBA" id="ARBA00023065"/>
    </source>
</evidence>
<feature type="transmembrane region" description="Helical" evidence="10">
    <location>
        <begin position="278"/>
        <end position="297"/>
    </location>
</feature>
<feature type="transmembrane region" description="Helical" evidence="10">
    <location>
        <begin position="458"/>
        <end position="481"/>
    </location>
</feature>
<feature type="transmembrane region" description="Helical" evidence="10">
    <location>
        <begin position="487"/>
        <end position="507"/>
    </location>
</feature>
<comment type="function">
    <text evidence="10">Potassium transporter.</text>
</comment>
<dbReference type="eggNOG" id="ENOG502QPSA">
    <property type="taxonomic scope" value="Eukaryota"/>
</dbReference>
<accession>A0A251R0X9</accession>
<feature type="transmembrane region" description="Helical" evidence="10">
    <location>
        <begin position="406"/>
        <end position="424"/>
    </location>
</feature>
<dbReference type="PANTHER" id="PTHR30540:SF94">
    <property type="entry name" value="POTASSIUM TRANSPORTER 5"/>
    <property type="match status" value="1"/>
</dbReference>
<comment type="similarity">
    <text evidence="2 10">Belongs to the HAK/KUP transporter (TC 2.A.72.3) family.</text>
</comment>
<keyword evidence="4 10" id="KW-0633">Potassium transport</keyword>
<organism evidence="13 14">
    <name type="scientific">Prunus persica</name>
    <name type="common">Peach</name>
    <name type="synonym">Amygdalus persica</name>
    <dbReference type="NCBI Taxonomy" id="3760"/>
    <lineage>
        <taxon>Eukaryota</taxon>
        <taxon>Viridiplantae</taxon>
        <taxon>Streptophyta</taxon>
        <taxon>Embryophyta</taxon>
        <taxon>Tracheophyta</taxon>
        <taxon>Spermatophyta</taxon>
        <taxon>Magnoliopsida</taxon>
        <taxon>eudicotyledons</taxon>
        <taxon>Gunneridae</taxon>
        <taxon>Pentapetalae</taxon>
        <taxon>rosids</taxon>
        <taxon>fabids</taxon>
        <taxon>Rosales</taxon>
        <taxon>Rosaceae</taxon>
        <taxon>Amygdaloideae</taxon>
        <taxon>Amygdaleae</taxon>
        <taxon>Prunus</taxon>
    </lineage>
</organism>
<feature type="domain" description="K+ potassium transporter C-terminal" evidence="12">
    <location>
        <begin position="538"/>
        <end position="722"/>
    </location>
</feature>
<evidence type="ECO:0000256" key="3">
    <source>
        <dbReference type="ARBA" id="ARBA00022448"/>
    </source>
</evidence>
<keyword evidence="6 10" id="KW-0630">Potassium</keyword>